<accession>A0A4V2V0P0</accession>
<dbReference type="PANTHER" id="PTHR43501">
    <property type="entry name" value="CYTOSOL NON-SPECIFIC DIPEPTIDASE"/>
    <property type="match status" value="1"/>
</dbReference>
<dbReference type="EC" id="3.4.13.18" evidence="10"/>
<evidence type="ECO:0000256" key="2">
    <source>
        <dbReference type="ARBA" id="ARBA00001947"/>
    </source>
</evidence>
<comment type="cofactor">
    <cofactor evidence="1">
        <name>Co(2+)</name>
        <dbReference type="ChEBI" id="CHEBI:48828"/>
    </cofactor>
</comment>
<organism evidence="19 20">
    <name type="scientific">Natranaerovirga pectinivora</name>
    <dbReference type="NCBI Taxonomy" id="682400"/>
    <lineage>
        <taxon>Bacteria</taxon>
        <taxon>Bacillati</taxon>
        <taxon>Bacillota</taxon>
        <taxon>Clostridia</taxon>
        <taxon>Lachnospirales</taxon>
        <taxon>Natranaerovirgaceae</taxon>
        <taxon>Natranaerovirga</taxon>
    </lineage>
</organism>
<comment type="cofactor">
    <cofactor evidence="2">
        <name>Zn(2+)</name>
        <dbReference type="ChEBI" id="CHEBI:29105"/>
    </cofactor>
</comment>
<reference evidence="19 20" key="1">
    <citation type="submission" date="2019-03" db="EMBL/GenBank/DDBJ databases">
        <title>Genomic Encyclopedia of Type Strains, Phase IV (KMG-IV): sequencing the most valuable type-strain genomes for metagenomic binning, comparative biology and taxonomic classification.</title>
        <authorList>
            <person name="Goeker M."/>
        </authorList>
    </citation>
    <scope>NUCLEOTIDE SEQUENCE [LARGE SCALE GENOMIC DNA]</scope>
    <source>
        <strain evidence="19 20">DSM 24629</strain>
    </source>
</reference>
<evidence type="ECO:0000313" key="19">
    <source>
        <dbReference type="EMBL" id="TCT17109.1"/>
    </source>
</evidence>
<keyword evidence="8" id="KW-0170">Cobalt</keyword>
<evidence type="ECO:0000256" key="3">
    <source>
        <dbReference type="ARBA" id="ARBA00022670"/>
    </source>
</evidence>
<dbReference type="FunFam" id="3.40.630.10:FF:000072">
    <property type="entry name" value="Aminoacyl-histidine dipeptidase"/>
    <property type="match status" value="1"/>
</dbReference>
<dbReference type="InterPro" id="IPR001160">
    <property type="entry name" value="Peptidase_M20C"/>
</dbReference>
<dbReference type="PIRSF" id="PIRSF016599">
    <property type="entry name" value="Xaa-His_dipept"/>
    <property type="match status" value="1"/>
</dbReference>
<dbReference type="EMBL" id="SMAL01000001">
    <property type="protein sequence ID" value="TCT17109.1"/>
    <property type="molecule type" value="Genomic_DNA"/>
</dbReference>
<evidence type="ECO:0000256" key="10">
    <source>
        <dbReference type="ARBA" id="ARBA00038976"/>
    </source>
</evidence>
<comment type="catalytic activity">
    <reaction evidence="9">
        <text>Hydrolysis of dipeptides, preferentially hydrophobic dipeptides including prolyl amino acids.</text>
        <dbReference type="EC" id="3.4.13.18"/>
    </reaction>
</comment>
<feature type="domain" description="Peptidase M20 dimerisation" evidence="18">
    <location>
        <begin position="207"/>
        <end position="290"/>
    </location>
</feature>
<evidence type="ECO:0000256" key="1">
    <source>
        <dbReference type="ARBA" id="ARBA00001941"/>
    </source>
</evidence>
<evidence type="ECO:0000256" key="6">
    <source>
        <dbReference type="ARBA" id="ARBA00022833"/>
    </source>
</evidence>
<evidence type="ECO:0000256" key="4">
    <source>
        <dbReference type="ARBA" id="ARBA00022723"/>
    </source>
</evidence>
<evidence type="ECO:0000256" key="8">
    <source>
        <dbReference type="ARBA" id="ARBA00023285"/>
    </source>
</evidence>
<comment type="caution">
    <text evidence="19">The sequence shown here is derived from an EMBL/GenBank/DDBJ whole genome shotgun (WGS) entry which is preliminary data.</text>
</comment>
<evidence type="ECO:0000256" key="17">
    <source>
        <dbReference type="ARBA" id="ARBA00078074"/>
    </source>
</evidence>
<dbReference type="GO" id="GO:0006508">
    <property type="term" value="P:proteolysis"/>
    <property type="evidence" value="ECO:0007669"/>
    <property type="project" value="UniProtKB-KW"/>
</dbReference>
<dbReference type="GO" id="GO:0070573">
    <property type="term" value="F:metallodipeptidase activity"/>
    <property type="evidence" value="ECO:0007669"/>
    <property type="project" value="TreeGrafter"/>
</dbReference>
<protein>
    <recommendedName>
        <fullName evidence="13">Cytosol non-specific dipeptidase</fullName>
        <ecNumber evidence="10">3.4.13.18</ecNumber>
    </recommendedName>
    <alternativeName>
        <fullName evidence="16">Aminoacyl-histidine dipeptidase</fullName>
    </alternativeName>
    <alternativeName>
        <fullName evidence="15">Beta-alanyl-histidine dipeptidase</fullName>
    </alternativeName>
    <alternativeName>
        <fullName evidence="14">Carnosinase</fullName>
    </alternativeName>
    <alternativeName>
        <fullName evidence="11">Peptidase D</fullName>
    </alternativeName>
    <alternativeName>
        <fullName evidence="17">Xaa-His dipeptidase</fullName>
    </alternativeName>
</protein>
<proteinExistence type="inferred from homology"/>
<name>A0A4V2V0P0_9FIRM</name>
<dbReference type="FunFam" id="3.40.630.10:FF:000015">
    <property type="entry name" value="Aminoacyl-histidine dipeptidase PepD"/>
    <property type="match status" value="1"/>
</dbReference>
<evidence type="ECO:0000256" key="9">
    <source>
        <dbReference type="ARBA" id="ARBA00036421"/>
    </source>
</evidence>
<dbReference type="Pfam" id="PF01546">
    <property type="entry name" value="Peptidase_M20"/>
    <property type="match status" value="1"/>
</dbReference>
<dbReference type="PANTHER" id="PTHR43501:SF1">
    <property type="entry name" value="CYTOSOL NON-SPECIFIC DIPEPTIDASE"/>
    <property type="match status" value="1"/>
</dbReference>
<evidence type="ECO:0000313" key="20">
    <source>
        <dbReference type="Proteomes" id="UP000294902"/>
    </source>
</evidence>
<dbReference type="CDD" id="cd03890">
    <property type="entry name" value="M20_pepD"/>
    <property type="match status" value="1"/>
</dbReference>
<sequence length="489" mass="55044">MVLSNLEPKSVFYYFEKLTQIPRESGNEKEVSDYCVNFAKERNLSVYQDEYFNVIIRKPGTKGYENLPTVIIQGHLDMVCEKNMDTEFDFDTEPLQLIIKDDLLMANGTTLGADNGVAVAYGLALLDCNDIPHPPLEVLLTTDEEVGMKGALKLDCKQLKGKYFINLDTEEEGELLVSCAGGLKASINLQKEVIDNKDEAAFKILIKGLKGGHSGMEIDKHRANSNKLMGRLLNELNDVIEYAIADIGGGLKDNAIPREAFATITLAESTIPALEKVVKNMEAVFRNEFKTSDPDIEIVLDKVENPHKVFSYNLKKNLLFLMLTLPDGIQTMSADIKDLVVSSLNFGVLVNEEDKVKLIFAIRSSVKSKIYDIRNQIKAFADFIGAEFIQTAEYPEWEYNKESKLRDLFIRTYEEMYGKKPLIKAIHAGLECGVFAEQIEGLDLISLGPDIFDVHTPKENFSISSVKRTWEYLLEALKNFKDIETFDGQ</sequence>
<keyword evidence="4" id="KW-0479">Metal-binding</keyword>
<evidence type="ECO:0000256" key="11">
    <source>
        <dbReference type="ARBA" id="ARBA00044252"/>
    </source>
</evidence>
<dbReference type="GO" id="GO:0005829">
    <property type="term" value="C:cytosol"/>
    <property type="evidence" value="ECO:0007669"/>
    <property type="project" value="TreeGrafter"/>
</dbReference>
<evidence type="ECO:0000256" key="7">
    <source>
        <dbReference type="ARBA" id="ARBA00023049"/>
    </source>
</evidence>
<keyword evidence="5" id="KW-0378">Hydrolase</keyword>
<evidence type="ECO:0000256" key="12">
    <source>
        <dbReference type="ARBA" id="ARBA00061423"/>
    </source>
</evidence>
<dbReference type="InterPro" id="IPR002933">
    <property type="entry name" value="Peptidase_M20"/>
</dbReference>
<dbReference type="AlphaFoldDB" id="A0A4V2V0P0"/>
<evidence type="ECO:0000256" key="5">
    <source>
        <dbReference type="ARBA" id="ARBA00022801"/>
    </source>
</evidence>
<dbReference type="RefSeq" id="WP_132249731.1">
    <property type="nucleotide sequence ID" value="NZ_SMAL01000001.1"/>
</dbReference>
<dbReference type="SUPFAM" id="SSF53187">
    <property type="entry name" value="Zn-dependent exopeptidases"/>
    <property type="match status" value="1"/>
</dbReference>
<dbReference type="Gene3D" id="3.40.630.10">
    <property type="entry name" value="Zn peptidases"/>
    <property type="match status" value="2"/>
</dbReference>
<dbReference type="NCBIfam" id="TIGR01893">
    <property type="entry name" value="aa-his-dipept"/>
    <property type="match status" value="1"/>
</dbReference>
<comment type="similarity">
    <text evidence="12">Belongs to the peptidase M20C family.</text>
</comment>
<keyword evidence="7" id="KW-0482">Metalloprotease</keyword>
<dbReference type="Proteomes" id="UP000294902">
    <property type="component" value="Unassembled WGS sequence"/>
</dbReference>
<keyword evidence="6" id="KW-0862">Zinc</keyword>
<gene>
    <name evidence="19" type="ORF">EDC18_101406</name>
</gene>
<evidence type="ECO:0000256" key="14">
    <source>
        <dbReference type="ARBA" id="ARBA00075285"/>
    </source>
</evidence>
<evidence type="ECO:0000256" key="16">
    <source>
        <dbReference type="ARBA" id="ARBA00077688"/>
    </source>
</evidence>
<dbReference type="OrthoDB" id="9773892at2"/>
<dbReference type="PRINTS" id="PR00934">
    <property type="entry name" value="XHISDIPTASE"/>
</dbReference>
<evidence type="ECO:0000256" key="13">
    <source>
        <dbReference type="ARBA" id="ARBA00071271"/>
    </source>
</evidence>
<dbReference type="GO" id="GO:0046872">
    <property type="term" value="F:metal ion binding"/>
    <property type="evidence" value="ECO:0007669"/>
    <property type="project" value="UniProtKB-KW"/>
</dbReference>
<evidence type="ECO:0000259" key="18">
    <source>
        <dbReference type="Pfam" id="PF07687"/>
    </source>
</evidence>
<keyword evidence="20" id="KW-1185">Reference proteome</keyword>
<dbReference type="InterPro" id="IPR011650">
    <property type="entry name" value="Peptidase_M20_dimer"/>
</dbReference>
<dbReference type="Pfam" id="PF07687">
    <property type="entry name" value="M20_dimer"/>
    <property type="match status" value="1"/>
</dbReference>
<evidence type="ECO:0000256" key="15">
    <source>
        <dbReference type="ARBA" id="ARBA00076004"/>
    </source>
</evidence>
<keyword evidence="3" id="KW-0645">Protease</keyword>